<dbReference type="InterPro" id="IPR010430">
    <property type="entry name" value="DUF1028"/>
</dbReference>
<dbReference type="STRING" id="1194083.BN12_1210002"/>
<feature type="domain" description="Putative peptidoglycan binding" evidence="1">
    <location>
        <begin position="211"/>
        <end position="267"/>
    </location>
</feature>
<dbReference type="PANTHER" id="PTHR39328:SF1">
    <property type="entry name" value="BLL2871 PROTEIN"/>
    <property type="match status" value="1"/>
</dbReference>
<accession>A0A077LWQ2</accession>
<dbReference type="AlphaFoldDB" id="A0A077LWQ2"/>
<dbReference type="PANTHER" id="PTHR39328">
    <property type="entry name" value="BLL2871 PROTEIN"/>
    <property type="match status" value="1"/>
</dbReference>
<dbReference type="InterPro" id="IPR014927">
    <property type="entry name" value="PG-bd_2"/>
</dbReference>
<gene>
    <name evidence="2" type="ORF">BN12_1210002</name>
</gene>
<dbReference type="Gene3D" id="3.60.20.10">
    <property type="entry name" value="Glutamine Phosphoribosylpyrophosphate, subunit 1, domain 1"/>
    <property type="match status" value="1"/>
</dbReference>
<protein>
    <recommendedName>
        <fullName evidence="1">Putative peptidoglycan binding domain-containing protein</fullName>
    </recommendedName>
</protein>
<dbReference type="EMBL" id="CAJB01000026">
    <property type="protein sequence ID" value="CCH76365.1"/>
    <property type="molecule type" value="Genomic_DNA"/>
</dbReference>
<dbReference type="OrthoDB" id="9790012at2"/>
<dbReference type="Pfam" id="PF06267">
    <property type="entry name" value="DUF1028"/>
    <property type="match status" value="1"/>
</dbReference>
<dbReference type="InterPro" id="IPR029055">
    <property type="entry name" value="Ntn_hydrolases_N"/>
</dbReference>
<evidence type="ECO:0000313" key="3">
    <source>
        <dbReference type="Proteomes" id="UP000035721"/>
    </source>
</evidence>
<evidence type="ECO:0000313" key="2">
    <source>
        <dbReference type="EMBL" id="CCH76365.1"/>
    </source>
</evidence>
<dbReference type="Proteomes" id="UP000035721">
    <property type="component" value="Unassembled WGS sequence"/>
</dbReference>
<dbReference type="RefSeq" id="WP_048553102.1">
    <property type="nucleotide sequence ID" value="NZ_HF570958.1"/>
</dbReference>
<reference evidence="2 3" key="1">
    <citation type="journal article" date="2013" name="ISME J.">
        <title>A metabolic model for members of the genus Tetrasphaera involved in enhanced biological phosphorus removal.</title>
        <authorList>
            <person name="Kristiansen R."/>
            <person name="Nguyen H.T.T."/>
            <person name="Saunders A.M."/>
            <person name="Nielsen J.L."/>
            <person name="Wimmer R."/>
            <person name="Le V.Q."/>
            <person name="McIlroy S.J."/>
            <person name="Petrovski S."/>
            <person name="Seviour R.J."/>
            <person name="Calteau A."/>
            <person name="Nielsen K.L."/>
            <person name="Nielsen P.H."/>
        </authorList>
    </citation>
    <scope>NUCLEOTIDE SEQUENCE [LARGE SCALE GENOMIC DNA]</scope>
    <source>
        <strain evidence="2 3">T1-X7</strain>
    </source>
</reference>
<organism evidence="2 3">
    <name type="scientific">Nostocoides japonicum T1-X7</name>
    <dbReference type="NCBI Taxonomy" id="1194083"/>
    <lineage>
        <taxon>Bacteria</taxon>
        <taxon>Bacillati</taxon>
        <taxon>Actinomycetota</taxon>
        <taxon>Actinomycetes</taxon>
        <taxon>Micrococcales</taxon>
        <taxon>Intrasporangiaceae</taxon>
        <taxon>Nostocoides</taxon>
    </lineage>
</organism>
<keyword evidence="3" id="KW-1185">Reference proteome</keyword>
<evidence type="ECO:0000259" key="1">
    <source>
        <dbReference type="Pfam" id="PF08823"/>
    </source>
</evidence>
<comment type="caution">
    <text evidence="2">The sequence shown here is derived from an EMBL/GenBank/DDBJ whole genome shotgun (WGS) entry which is preliminary data.</text>
</comment>
<dbReference type="Pfam" id="PF08823">
    <property type="entry name" value="PG_binding_2"/>
    <property type="match status" value="1"/>
</dbReference>
<sequence length="275" mass="28695">MTFSIVARDGDAFGVAVASRFLAVGSVVPNARIGVGAVATQAFARVSLRHELLDALAGGESVETALEQALAADPLREQRQVGLVGCHGARSSTGADCMDWAGGLAGESGDVAYAIQGNILTGPEVVRAMEEAWLTSAGQPLPRRLLGALLAGDAAGGDRRGRQSAALYAVCPGAGYDECGVLADLRVDDHPQAARELARLVELSELYFGGPEDVESLRGDLAEEVQELLDHVGVQGDSVAEALTAWAGEVNLETRLTPAGIDRRVLEELRRTAGR</sequence>
<proteinExistence type="predicted"/>
<name>A0A077LWQ2_9MICO</name>
<dbReference type="SUPFAM" id="SSF56235">
    <property type="entry name" value="N-terminal nucleophile aminohydrolases (Ntn hydrolases)"/>
    <property type="match status" value="1"/>
</dbReference>